<keyword evidence="8 9" id="KW-0472">Membrane</keyword>
<evidence type="ECO:0000256" key="6">
    <source>
        <dbReference type="ARBA" id="ARBA00022989"/>
    </source>
</evidence>
<protein>
    <submittedName>
        <fullName evidence="12">Uncharacterized protein</fullName>
    </submittedName>
</protein>
<dbReference type="Gene3D" id="3.40.50.720">
    <property type="entry name" value="NAD(P)-binding Rossmann-like Domain"/>
    <property type="match status" value="1"/>
</dbReference>
<dbReference type="EMBL" id="PCVY01000068">
    <property type="protein sequence ID" value="PIQ85375.1"/>
    <property type="molecule type" value="Genomic_DNA"/>
</dbReference>
<feature type="domain" description="Cation/H+ exchanger transmembrane" evidence="10">
    <location>
        <begin position="13"/>
        <end position="388"/>
    </location>
</feature>
<feature type="transmembrane region" description="Helical" evidence="9">
    <location>
        <begin position="53"/>
        <end position="70"/>
    </location>
</feature>
<evidence type="ECO:0000259" key="11">
    <source>
        <dbReference type="Pfam" id="PF02254"/>
    </source>
</evidence>
<evidence type="ECO:0000256" key="3">
    <source>
        <dbReference type="ARBA" id="ARBA00022449"/>
    </source>
</evidence>
<dbReference type="GO" id="GO:0015297">
    <property type="term" value="F:antiporter activity"/>
    <property type="evidence" value="ECO:0007669"/>
    <property type="project" value="UniProtKB-KW"/>
</dbReference>
<dbReference type="Proteomes" id="UP000230859">
    <property type="component" value="Unassembled WGS sequence"/>
</dbReference>
<keyword evidence="5 9" id="KW-0812">Transmembrane</keyword>
<sequence>MAQSLIEVILIIALGIGAQWLSWRLRLPAILLLIMTGIVVGPIMGILRPQLLFGHLFFPAVSVSVAIILYEGGLSLKFSELKKIQSVVWRLTTFTVFLTWTMIALAAVFFLGFSLNWALLLGAILVVTGPTVIGPLIRSLRLSNRIGSILKWEAMLNDPIGAVLAILVYEAITMGGFHQAASLTILGIIKTILFGSLLGSVGAWLLTISLKRYWIPDYLQSAISLMLALVVFGISNMIQHESGLLAVTLMGLLLANQRTIDVGHIISFKENLRVLLISSLFIVLAAHLELSVIFPIGWREVLFILFIIFFVRPVAILLSTWRVGISGREKTFLAFMAPRGIVAAAVSSVLALELVSAGAYGAERIAGLTFLVVIVTVIFYGLIAPFLARYLGIASPNPQGVIILGAHKWARKIGVAIKQEGFPVLLVDSNPGNVLSAHQDGLNAYCGDFLSDQIIDQLNLDGIGHLLALTPNDSTNSLAALHFLDFFGRSEIFRLPVMQKPGAGDHNLSSRTYGRVLFKSEATYTKLNKLFLEQGSVEKVQVLDSFSLDDFENTYGKEALILFVIENKTTLKIVTADRAPHIHSNSELLILRSKK</sequence>
<comment type="caution">
    <text evidence="12">The sequence shown here is derived from an EMBL/GenBank/DDBJ whole genome shotgun (WGS) entry which is preliminary data.</text>
</comment>
<evidence type="ECO:0000256" key="1">
    <source>
        <dbReference type="ARBA" id="ARBA00004651"/>
    </source>
</evidence>
<dbReference type="GO" id="GO:0005886">
    <property type="term" value="C:plasma membrane"/>
    <property type="evidence" value="ECO:0007669"/>
    <property type="project" value="UniProtKB-SubCell"/>
</dbReference>
<evidence type="ECO:0000313" key="12">
    <source>
        <dbReference type="EMBL" id="PIQ85375.1"/>
    </source>
</evidence>
<evidence type="ECO:0000256" key="7">
    <source>
        <dbReference type="ARBA" id="ARBA00023065"/>
    </source>
</evidence>
<evidence type="ECO:0000256" key="5">
    <source>
        <dbReference type="ARBA" id="ARBA00022692"/>
    </source>
</evidence>
<name>A0A2H0LPE1_9BACT</name>
<feature type="transmembrane region" description="Helical" evidence="9">
    <location>
        <begin position="341"/>
        <end position="362"/>
    </location>
</feature>
<evidence type="ECO:0000259" key="10">
    <source>
        <dbReference type="Pfam" id="PF00999"/>
    </source>
</evidence>
<evidence type="ECO:0000256" key="9">
    <source>
        <dbReference type="SAM" id="Phobius"/>
    </source>
</evidence>
<organism evidence="12 13">
    <name type="scientific">Candidatus Abzuiibacterium crystallinum</name>
    <dbReference type="NCBI Taxonomy" id="1974748"/>
    <lineage>
        <taxon>Bacteria</taxon>
        <taxon>Pseudomonadati</taxon>
        <taxon>Candidatus Omnitrophota</taxon>
        <taxon>Candidatus Abzuiibacterium</taxon>
    </lineage>
</organism>
<keyword evidence="2" id="KW-0813">Transport</keyword>
<feature type="transmembrane region" description="Helical" evidence="9">
    <location>
        <begin position="6"/>
        <end position="23"/>
    </location>
</feature>
<dbReference type="InterPro" id="IPR036291">
    <property type="entry name" value="NAD(P)-bd_dom_sf"/>
</dbReference>
<feature type="transmembrane region" description="Helical" evidence="9">
    <location>
        <begin position="302"/>
        <end position="321"/>
    </location>
</feature>
<proteinExistence type="predicted"/>
<dbReference type="GO" id="GO:0006813">
    <property type="term" value="P:potassium ion transport"/>
    <property type="evidence" value="ECO:0007669"/>
    <property type="project" value="InterPro"/>
</dbReference>
<dbReference type="SUPFAM" id="SSF51735">
    <property type="entry name" value="NAD(P)-binding Rossmann-fold domains"/>
    <property type="match status" value="1"/>
</dbReference>
<dbReference type="Pfam" id="PF00999">
    <property type="entry name" value="Na_H_Exchanger"/>
    <property type="match status" value="1"/>
</dbReference>
<evidence type="ECO:0000256" key="8">
    <source>
        <dbReference type="ARBA" id="ARBA00023136"/>
    </source>
</evidence>
<feature type="transmembrane region" description="Helical" evidence="9">
    <location>
        <begin position="91"/>
        <end position="111"/>
    </location>
</feature>
<keyword evidence="4" id="KW-1003">Cell membrane</keyword>
<feature type="transmembrane region" description="Helical" evidence="9">
    <location>
        <begin position="272"/>
        <end position="296"/>
    </location>
</feature>
<accession>A0A2H0LPE1</accession>
<dbReference type="Pfam" id="PF02254">
    <property type="entry name" value="TrkA_N"/>
    <property type="match status" value="1"/>
</dbReference>
<dbReference type="InterPro" id="IPR006153">
    <property type="entry name" value="Cation/H_exchanger_TM"/>
</dbReference>
<feature type="transmembrane region" description="Helical" evidence="9">
    <location>
        <begin position="158"/>
        <end position="177"/>
    </location>
</feature>
<dbReference type="PANTHER" id="PTHR32507:SF0">
    <property type="entry name" value="NA(+)_H(+) ANTIPORTER 2-RELATED"/>
    <property type="match status" value="1"/>
</dbReference>
<evidence type="ECO:0000256" key="2">
    <source>
        <dbReference type="ARBA" id="ARBA00022448"/>
    </source>
</evidence>
<evidence type="ECO:0000313" key="13">
    <source>
        <dbReference type="Proteomes" id="UP000230859"/>
    </source>
</evidence>
<keyword evidence="3" id="KW-0050">Antiport</keyword>
<keyword evidence="7" id="KW-0406">Ion transport</keyword>
<feature type="transmembrane region" description="Helical" evidence="9">
    <location>
        <begin position="183"/>
        <end position="206"/>
    </location>
</feature>
<feature type="transmembrane region" description="Helical" evidence="9">
    <location>
        <begin position="117"/>
        <end position="137"/>
    </location>
</feature>
<dbReference type="AlphaFoldDB" id="A0A2H0LPE1"/>
<feature type="transmembrane region" description="Helical" evidence="9">
    <location>
        <begin position="368"/>
        <end position="388"/>
    </location>
</feature>
<feature type="transmembrane region" description="Helical" evidence="9">
    <location>
        <begin position="218"/>
        <end position="238"/>
    </location>
</feature>
<dbReference type="Gene3D" id="1.20.1530.20">
    <property type="match status" value="1"/>
</dbReference>
<evidence type="ECO:0000256" key="4">
    <source>
        <dbReference type="ARBA" id="ARBA00022475"/>
    </source>
</evidence>
<dbReference type="InterPro" id="IPR038770">
    <property type="entry name" value="Na+/solute_symporter_sf"/>
</dbReference>
<dbReference type="PANTHER" id="PTHR32507">
    <property type="entry name" value="NA(+)/H(+) ANTIPORTER 1"/>
    <property type="match status" value="1"/>
</dbReference>
<comment type="subcellular location">
    <subcellularLocation>
        <location evidence="1">Cell membrane</location>
        <topology evidence="1">Multi-pass membrane protein</topology>
    </subcellularLocation>
</comment>
<gene>
    <name evidence="12" type="ORF">COV74_09250</name>
</gene>
<dbReference type="InterPro" id="IPR003148">
    <property type="entry name" value="RCK_N"/>
</dbReference>
<feature type="domain" description="RCK N-terminal" evidence="11">
    <location>
        <begin position="401"/>
        <end position="489"/>
    </location>
</feature>
<dbReference type="GO" id="GO:1902600">
    <property type="term" value="P:proton transmembrane transport"/>
    <property type="evidence" value="ECO:0007669"/>
    <property type="project" value="InterPro"/>
</dbReference>
<reference evidence="12 13" key="1">
    <citation type="submission" date="2017-09" db="EMBL/GenBank/DDBJ databases">
        <title>Depth-based differentiation of microbial function through sediment-hosted aquifers and enrichment of novel symbionts in the deep terrestrial subsurface.</title>
        <authorList>
            <person name="Probst A.J."/>
            <person name="Ladd B."/>
            <person name="Jarett J.K."/>
            <person name="Geller-Mcgrath D.E."/>
            <person name="Sieber C.M."/>
            <person name="Emerson J.B."/>
            <person name="Anantharaman K."/>
            <person name="Thomas B.C."/>
            <person name="Malmstrom R."/>
            <person name="Stieglmeier M."/>
            <person name="Klingl A."/>
            <person name="Woyke T."/>
            <person name="Ryan C.M."/>
            <person name="Banfield J.F."/>
        </authorList>
    </citation>
    <scope>NUCLEOTIDE SEQUENCE [LARGE SCALE GENOMIC DNA]</scope>
    <source>
        <strain evidence="12">CG11_big_fil_rev_8_21_14_0_20_45_26</strain>
    </source>
</reference>
<feature type="transmembrane region" description="Helical" evidence="9">
    <location>
        <begin position="30"/>
        <end position="47"/>
    </location>
</feature>
<keyword evidence="6 9" id="KW-1133">Transmembrane helix</keyword>